<reference evidence="1" key="1">
    <citation type="submission" date="2023-03" db="EMBL/GenBank/DDBJ databases">
        <title>Massive genome expansion in bonnet fungi (Mycena s.s.) driven by repeated elements and novel gene families across ecological guilds.</title>
        <authorList>
            <consortium name="Lawrence Berkeley National Laboratory"/>
            <person name="Harder C.B."/>
            <person name="Miyauchi S."/>
            <person name="Viragh M."/>
            <person name="Kuo A."/>
            <person name="Thoen E."/>
            <person name="Andreopoulos B."/>
            <person name="Lu D."/>
            <person name="Skrede I."/>
            <person name="Drula E."/>
            <person name="Henrissat B."/>
            <person name="Morin E."/>
            <person name="Kohler A."/>
            <person name="Barry K."/>
            <person name="LaButti K."/>
            <person name="Morin E."/>
            <person name="Salamov A."/>
            <person name="Lipzen A."/>
            <person name="Mereny Z."/>
            <person name="Hegedus B."/>
            <person name="Baldrian P."/>
            <person name="Stursova M."/>
            <person name="Weitz H."/>
            <person name="Taylor A."/>
            <person name="Grigoriev I.V."/>
            <person name="Nagy L.G."/>
            <person name="Martin F."/>
            <person name="Kauserud H."/>
        </authorList>
    </citation>
    <scope>NUCLEOTIDE SEQUENCE</scope>
    <source>
        <strain evidence="1">CBHHK067</strain>
    </source>
</reference>
<organism evidence="1 2">
    <name type="scientific">Mycena rosella</name>
    <name type="common">Pink bonnet</name>
    <name type="synonym">Agaricus rosellus</name>
    <dbReference type="NCBI Taxonomy" id="1033263"/>
    <lineage>
        <taxon>Eukaryota</taxon>
        <taxon>Fungi</taxon>
        <taxon>Dikarya</taxon>
        <taxon>Basidiomycota</taxon>
        <taxon>Agaricomycotina</taxon>
        <taxon>Agaricomycetes</taxon>
        <taxon>Agaricomycetidae</taxon>
        <taxon>Agaricales</taxon>
        <taxon>Marasmiineae</taxon>
        <taxon>Mycenaceae</taxon>
        <taxon>Mycena</taxon>
    </lineage>
</organism>
<dbReference type="AlphaFoldDB" id="A0AAD7MAF7"/>
<sequence>MEPFSTGDANVARIIYQTNRTNNNPVASLEAPFDAAASSTALAPAIPDAVHEKAKRRTMQLGASIRAHQTDPSMTTSEALHAAADEWLKNLKSTQSPLTESARYKSLADWAAVLSIAEPTLSSERHWDRDIVHKYWPKFLFTLVNNTTPLLNKRTIKAATVSWWAGLFLHSIVVYTRDPDTKGKCGMALLIKDGIYQAIKAQVVQLVHDFRLDRHTDVKIYFGRHELQIIFNSMLQDSQNTGRQVAIQNQLRHLFPFYFTTRASSLGSTHKKWRDLNYVPLCGDVRVFVHGHLNWEILFRMKIHKNHIATAIGVEQNFKIPGVLLAHNIMFDMTVPFLSHLFLLGRFKVKYKTPQELFDDHSAELEIDPEFKDTPLFLESAPGGREFAVPEQAATARSAYQALRHSCQKTGLPRVGYTAIRRETGNIFSLQMGARIAKDVLNHTPDGPFRDSYSRNTANFDLVRIRLSEIAGTEETSAGEKSKENHASHAFMSAAVECLVRQGREAPDAEENSQVKAVDLKEEYKRKLIEKLPMKPLHQTRVAAWTNYLRCFNLTAQGYQMGTPQANRLFLMATGSKKPPKGESIPVAFKVGWTSVNVTLLRDTFLTAEKNFLDQQKKEMRTFKAGNANKLNHELVTGPLTGDAKERELVVQALASNNPSLHIQQAVDDAMARAAAPTKTDLESVKSWASNIRKAQSALSVLDAQDGPTTTLQEDEHDRLVAFFDRMTMSPATPSCPFAALPPLMQTRSSRTRTRTRMKTMRRRSQI</sequence>
<gene>
    <name evidence="1" type="ORF">B0H17DRAFT_530634</name>
</gene>
<dbReference type="Proteomes" id="UP001221757">
    <property type="component" value="Unassembled WGS sequence"/>
</dbReference>
<keyword evidence="2" id="KW-1185">Reference proteome</keyword>
<dbReference type="EMBL" id="JARKIE010000005">
    <property type="protein sequence ID" value="KAJ7707759.1"/>
    <property type="molecule type" value="Genomic_DNA"/>
</dbReference>
<protein>
    <submittedName>
        <fullName evidence="1">Uncharacterized protein</fullName>
    </submittedName>
</protein>
<proteinExistence type="predicted"/>
<evidence type="ECO:0000313" key="1">
    <source>
        <dbReference type="EMBL" id="KAJ7707759.1"/>
    </source>
</evidence>
<comment type="caution">
    <text evidence="1">The sequence shown here is derived from an EMBL/GenBank/DDBJ whole genome shotgun (WGS) entry which is preliminary data.</text>
</comment>
<accession>A0AAD7MAF7</accession>
<name>A0AAD7MAF7_MYCRO</name>
<evidence type="ECO:0000313" key="2">
    <source>
        <dbReference type="Proteomes" id="UP001221757"/>
    </source>
</evidence>